<feature type="region of interest" description="Disordered" evidence="1">
    <location>
        <begin position="44"/>
        <end position="94"/>
    </location>
</feature>
<sequence length="94" mass="10607">MEATHKESVKRSAEAKRSNDIQAELVAGEQKKIDVNLMFQNPANCPDDISHQSSHAPTDRSHSLGLANRTNAMSPYDRQEDEDIPNDKSMIRRM</sequence>
<proteinExistence type="predicted"/>
<reference evidence="3 4" key="1">
    <citation type="submission" date="2019-05" db="EMBL/GenBank/DDBJ databases">
        <title>Emergence of the Ug99 lineage of the wheat stem rust pathogen through somatic hybridization.</title>
        <authorList>
            <person name="Li F."/>
            <person name="Upadhyaya N.M."/>
            <person name="Sperschneider J."/>
            <person name="Matny O."/>
            <person name="Nguyen-Phuc H."/>
            <person name="Mago R."/>
            <person name="Raley C."/>
            <person name="Miller M.E."/>
            <person name="Silverstein K.A.T."/>
            <person name="Henningsen E."/>
            <person name="Hirsch C.D."/>
            <person name="Visser B."/>
            <person name="Pretorius Z.A."/>
            <person name="Steffenson B.J."/>
            <person name="Schwessinger B."/>
            <person name="Dodds P.N."/>
            <person name="Figueroa M."/>
        </authorList>
    </citation>
    <scope>NUCLEOTIDE SEQUENCE [LARGE SCALE GENOMIC DNA]</scope>
    <source>
        <strain evidence="3">21-0</strain>
    </source>
</reference>
<evidence type="ECO:0000256" key="1">
    <source>
        <dbReference type="SAM" id="MobiDB-lite"/>
    </source>
</evidence>
<comment type="caution">
    <text evidence="3">The sequence shown here is derived from an EMBL/GenBank/DDBJ whole genome shotgun (WGS) entry which is preliminary data.</text>
</comment>
<dbReference type="AlphaFoldDB" id="A0A5B0P8N2"/>
<dbReference type="Pfam" id="PF14303">
    <property type="entry name" value="NAM-associated"/>
    <property type="match status" value="1"/>
</dbReference>
<dbReference type="EMBL" id="VSWC01000067">
    <property type="protein sequence ID" value="KAA1096648.1"/>
    <property type="molecule type" value="Genomic_DNA"/>
</dbReference>
<evidence type="ECO:0000313" key="4">
    <source>
        <dbReference type="Proteomes" id="UP000324748"/>
    </source>
</evidence>
<keyword evidence="4" id="KW-1185">Reference proteome</keyword>
<gene>
    <name evidence="3" type="ORF">PGT21_023850</name>
</gene>
<accession>A0A5B0P8N2</accession>
<evidence type="ECO:0000259" key="2">
    <source>
        <dbReference type="Pfam" id="PF14303"/>
    </source>
</evidence>
<evidence type="ECO:0000313" key="3">
    <source>
        <dbReference type="EMBL" id="KAA1096648.1"/>
    </source>
</evidence>
<name>A0A5B0P8N2_PUCGR</name>
<feature type="compositionally biased region" description="Basic and acidic residues" evidence="1">
    <location>
        <begin position="1"/>
        <end position="19"/>
    </location>
</feature>
<protein>
    <recommendedName>
        <fullName evidence="2">No apical meristem-associated C-terminal domain-containing protein</fullName>
    </recommendedName>
</protein>
<feature type="domain" description="No apical meristem-associated C-terminal" evidence="2">
    <location>
        <begin position="1"/>
        <end position="48"/>
    </location>
</feature>
<dbReference type="InterPro" id="IPR029466">
    <property type="entry name" value="NAM-associated_C"/>
</dbReference>
<organism evidence="3 4">
    <name type="scientific">Puccinia graminis f. sp. tritici</name>
    <dbReference type="NCBI Taxonomy" id="56615"/>
    <lineage>
        <taxon>Eukaryota</taxon>
        <taxon>Fungi</taxon>
        <taxon>Dikarya</taxon>
        <taxon>Basidiomycota</taxon>
        <taxon>Pucciniomycotina</taxon>
        <taxon>Pucciniomycetes</taxon>
        <taxon>Pucciniales</taxon>
        <taxon>Pucciniaceae</taxon>
        <taxon>Puccinia</taxon>
    </lineage>
</organism>
<feature type="compositionally biased region" description="Basic and acidic residues" evidence="1">
    <location>
        <begin position="85"/>
        <end position="94"/>
    </location>
</feature>
<feature type="region of interest" description="Disordered" evidence="1">
    <location>
        <begin position="1"/>
        <end position="22"/>
    </location>
</feature>
<dbReference type="Proteomes" id="UP000324748">
    <property type="component" value="Unassembled WGS sequence"/>
</dbReference>